<dbReference type="PANTHER" id="PTHR48267:SF1">
    <property type="entry name" value="BILIRUBIN OXIDASE"/>
    <property type="match status" value="1"/>
</dbReference>
<organism evidence="12">
    <name type="scientific">Streptomyces sp. Y1</name>
    <dbReference type="NCBI Taxonomy" id="3238634"/>
    <lineage>
        <taxon>Bacteria</taxon>
        <taxon>Bacillati</taxon>
        <taxon>Actinomycetota</taxon>
        <taxon>Actinomycetes</taxon>
        <taxon>Kitasatosporales</taxon>
        <taxon>Streptomycetaceae</taxon>
        <taxon>Streptomyces</taxon>
    </lineage>
</organism>
<evidence type="ECO:0000256" key="9">
    <source>
        <dbReference type="ARBA" id="ARBA00048092"/>
    </source>
</evidence>
<dbReference type="InterPro" id="IPR011707">
    <property type="entry name" value="Cu-oxidase-like_N"/>
</dbReference>
<dbReference type="SUPFAM" id="SSF49503">
    <property type="entry name" value="Cupredoxins"/>
    <property type="match status" value="3"/>
</dbReference>
<comment type="subunit">
    <text evidence="2">Monomer.</text>
</comment>
<accession>A0AB39TFZ7</accession>
<evidence type="ECO:0000256" key="1">
    <source>
        <dbReference type="ARBA" id="ARBA00010609"/>
    </source>
</evidence>
<dbReference type="EC" id="1.16.3.4" evidence="5"/>
<keyword evidence="4" id="KW-0560">Oxidoreductase</keyword>
<sequence length="524" mass="56711">MNRRRFLGIGAGALGAGALAALAVPSAALLLADTIPGRLLDSDLDRPDAFQVPLPRPAVLKPVRSDASSDYFEITQQVAKLEILPGVTTEAWTYGGTFPGPTIVARSGRAVVVKHRNELPVPSVVHLHGGHTPADSDGYPADLLLPVGSTDAGQGMPDMADMPGMAPVAGRNAVGERTHTYPGRQRAATLWYHDHRMGFTGPGVWRGLAGFHLVHDDEEDALPLPRGERDLPLMIADRSFAADGSFHYPAADPTLARPGVESGYLNGVLGDVILVNGAPWPRHDVDRAHYRLRLLNASNTRPYRLELDPPPDGGDAFVQIGSDGGLLAAPVGHDAVEIAPAERFDVVVDFSRYAPGARVRLLNRFGSDRTAEVMRFDVSARPVADDARVPDTLSALPALDPAAATVTRDFAFRRSRGDGWTINGDPYQPGRDVAAPALGTTELWRFTSDLHHPVHVHLDQFQVLRRNGKDPGPYDAGWKDTVDLRPAEAVEVLVRFTDYPGTYMLHCHNLEHEDMAMMADFTVT</sequence>
<evidence type="ECO:0000256" key="2">
    <source>
        <dbReference type="ARBA" id="ARBA00011245"/>
    </source>
</evidence>
<dbReference type="RefSeq" id="WP_369182733.1">
    <property type="nucleotide sequence ID" value="NZ_CP163445.1"/>
</dbReference>
<evidence type="ECO:0000256" key="6">
    <source>
        <dbReference type="ARBA" id="ARBA00041027"/>
    </source>
</evidence>
<dbReference type="GO" id="GO:0005507">
    <property type="term" value="F:copper ion binding"/>
    <property type="evidence" value="ECO:0007669"/>
    <property type="project" value="InterPro"/>
</dbReference>
<evidence type="ECO:0000256" key="3">
    <source>
        <dbReference type="ARBA" id="ARBA00022723"/>
    </source>
</evidence>
<comment type="catalytic activity">
    <reaction evidence="9">
        <text>4 Cu(+) + O2 + 4 H(+) = 4 Cu(2+) + 2 H2O</text>
        <dbReference type="Rhea" id="RHEA:30083"/>
        <dbReference type="ChEBI" id="CHEBI:15377"/>
        <dbReference type="ChEBI" id="CHEBI:15378"/>
        <dbReference type="ChEBI" id="CHEBI:15379"/>
        <dbReference type="ChEBI" id="CHEBI:29036"/>
        <dbReference type="ChEBI" id="CHEBI:49552"/>
        <dbReference type="EC" id="1.16.3.4"/>
    </reaction>
    <physiologicalReaction direction="left-to-right" evidence="9">
        <dbReference type="Rhea" id="RHEA:30084"/>
    </physiologicalReaction>
</comment>
<evidence type="ECO:0000256" key="5">
    <source>
        <dbReference type="ARBA" id="ARBA00038978"/>
    </source>
</evidence>
<dbReference type="InterPro" id="IPR008972">
    <property type="entry name" value="Cupredoxin"/>
</dbReference>
<evidence type="ECO:0000256" key="4">
    <source>
        <dbReference type="ARBA" id="ARBA00023002"/>
    </source>
</evidence>
<name>A0AB39TFZ7_9ACTN</name>
<dbReference type="Pfam" id="PF07731">
    <property type="entry name" value="Cu-oxidase_2"/>
    <property type="match status" value="1"/>
</dbReference>
<keyword evidence="3" id="KW-0479">Metal-binding</keyword>
<dbReference type="AlphaFoldDB" id="A0AB39TFZ7"/>
<dbReference type="Pfam" id="PF07732">
    <property type="entry name" value="Cu-oxidase_3"/>
    <property type="match status" value="1"/>
</dbReference>
<dbReference type="Gene3D" id="2.60.40.420">
    <property type="entry name" value="Cupredoxins - blue copper proteins"/>
    <property type="match status" value="3"/>
</dbReference>
<gene>
    <name evidence="12" type="ORF">AB2U05_06875</name>
</gene>
<protein>
    <recommendedName>
        <fullName evidence="6">Multicopper oxidase CueO</fullName>
        <ecNumber evidence="5">1.16.3.4</ecNumber>
    </recommendedName>
    <alternativeName>
        <fullName evidence="7">Copper efflux oxidase</fullName>
    </alternativeName>
    <alternativeName>
        <fullName evidence="8">Cuprous oxidase</fullName>
    </alternativeName>
</protein>
<feature type="domain" description="Plastocyanin-like" evidence="11">
    <location>
        <begin position="80"/>
        <end position="140"/>
    </location>
</feature>
<dbReference type="PANTHER" id="PTHR48267">
    <property type="entry name" value="CUPREDOXIN SUPERFAMILY PROTEIN"/>
    <property type="match status" value="1"/>
</dbReference>
<evidence type="ECO:0000256" key="8">
    <source>
        <dbReference type="ARBA" id="ARBA00043090"/>
    </source>
</evidence>
<dbReference type="InterPro" id="IPR011706">
    <property type="entry name" value="Cu-oxidase_C"/>
</dbReference>
<dbReference type="InterPro" id="IPR045087">
    <property type="entry name" value="Cu-oxidase_fam"/>
</dbReference>
<reference evidence="12" key="1">
    <citation type="submission" date="2024-07" db="EMBL/GenBank/DDBJ databases">
        <authorList>
            <person name="Yu S.T."/>
        </authorList>
    </citation>
    <scope>NUCLEOTIDE SEQUENCE</scope>
    <source>
        <strain evidence="12">Y1</strain>
    </source>
</reference>
<dbReference type="PROSITE" id="PS51318">
    <property type="entry name" value="TAT"/>
    <property type="match status" value="1"/>
</dbReference>
<evidence type="ECO:0000256" key="7">
    <source>
        <dbReference type="ARBA" id="ARBA00042896"/>
    </source>
</evidence>
<dbReference type="InterPro" id="IPR002355">
    <property type="entry name" value="Cu_oxidase_Cu_BS"/>
</dbReference>
<dbReference type="PROSITE" id="PS00080">
    <property type="entry name" value="MULTICOPPER_OXIDASE2"/>
    <property type="match status" value="1"/>
</dbReference>
<feature type="domain" description="Plastocyanin-like" evidence="10">
    <location>
        <begin position="416"/>
        <end position="523"/>
    </location>
</feature>
<evidence type="ECO:0000313" key="12">
    <source>
        <dbReference type="EMBL" id="XDQ78217.1"/>
    </source>
</evidence>
<dbReference type="GO" id="GO:0016491">
    <property type="term" value="F:oxidoreductase activity"/>
    <property type="evidence" value="ECO:0007669"/>
    <property type="project" value="UniProtKB-KW"/>
</dbReference>
<comment type="similarity">
    <text evidence="1">Belongs to the multicopper oxidase family.</text>
</comment>
<proteinExistence type="inferred from homology"/>
<evidence type="ECO:0000259" key="11">
    <source>
        <dbReference type="Pfam" id="PF07732"/>
    </source>
</evidence>
<dbReference type="CDD" id="cd14448">
    <property type="entry name" value="CuRO_2_BOD_CotA_like"/>
    <property type="match status" value="1"/>
</dbReference>
<evidence type="ECO:0000259" key="10">
    <source>
        <dbReference type="Pfam" id="PF07731"/>
    </source>
</evidence>
<dbReference type="InterPro" id="IPR006311">
    <property type="entry name" value="TAT_signal"/>
</dbReference>
<dbReference type="EMBL" id="CP163445">
    <property type="protein sequence ID" value="XDQ78217.1"/>
    <property type="molecule type" value="Genomic_DNA"/>
</dbReference>